<organism evidence="1">
    <name type="scientific">Eutreptiella gymnastica</name>
    <dbReference type="NCBI Taxonomy" id="73025"/>
    <lineage>
        <taxon>Eukaryota</taxon>
        <taxon>Discoba</taxon>
        <taxon>Euglenozoa</taxon>
        <taxon>Euglenida</taxon>
        <taxon>Spirocuta</taxon>
        <taxon>Euglenophyceae</taxon>
        <taxon>Eutreptiales</taxon>
        <taxon>Eutreptiaceae</taxon>
        <taxon>Eutreptiella</taxon>
    </lineage>
</organism>
<dbReference type="EMBL" id="HBJA01108309">
    <property type="protein sequence ID" value="CAE0826157.1"/>
    <property type="molecule type" value="Transcribed_RNA"/>
</dbReference>
<name>A0A7S4LFK8_9EUGL</name>
<protein>
    <submittedName>
        <fullName evidence="1">Uncharacterized protein</fullName>
    </submittedName>
</protein>
<sequence>MPAERLVFIRQINPPASPCRMSLSLPLVSAEVMRSSPDRCQITLSLNGTVRGSRGQGSVEMSVHREGVVHIVTLQLCLPATFTCPCPPNTATGVVAGPVCDTLIVLLLHIPVDRCESIDRMVAVLTVSGVACCPDWHWSPFIGPPMERFRVLPMHATSPFSLWLA</sequence>
<reference evidence="1" key="1">
    <citation type="submission" date="2021-01" db="EMBL/GenBank/DDBJ databases">
        <authorList>
            <person name="Corre E."/>
            <person name="Pelletier E."/>
            <person name="Niang G."/>
            <person name="Scheremetjew M."/>
            <person name="Finn R."/>
            <person name="Kale V."/>
            <person name="Holt S."/>
            <person name="Cochrane G."/>
            <person name="Meng A."/>
            <person name="Brown T."/>
            <person name="Cohen L."/>
        </authorList>
    </citation>
    <scope>NUCLEOTIDE SEQUENCE</scope>
    <source>
        <strain evidence="1">CCMP1594</strain>
    </source>
</reference>
<gene>
    <name evidence="1" type="ORF">EGYM00163_LOCUS37409</name>
</gene>
<evidence type="ECO:0000313" key="1">
    <source>
        <dbReference type="EMBL" id="CAE0826157.1"/>
    </source>
</evidence>
<dbReference type="AlphaFoldDB" id="A0A7S4LFK8"/>
<accession>A0A7S4LFK8</accession>
<proteinExistence type="predicted"/>